<evidence type="ECO:0000313" key="2">
    <source>
        <dbReference type="Proteomes" id="UP000193648"/>
    </source>
</evidence>
<dbReference type="RefSeq" id="XP_021885758.1">
    <property type="nucleotide sequence ID" value="XM_022028461.1"/>
</dbReference>
<dbReference type="EMBL" id="MCFF01000003">
    <property type="protein sequence ID" value="ORZ28055.1"/>
    <property type="molecule type" value="Genomic_DNA"/>
</dbReference>
<dbReference type="AlphaFoldDB" id="A0A1Y2H0L0"/>
<reference evidence="1 2" key="1">
    <citation type="submission" date="2016-07" db="EMBL/GenBank/DDBJ databases">
        <title>Pervasive Adenine N6-methylation of Active Genes in Fungi.</title>
        <authorList>
            <consortium name="DOE Joint Genome Institute"/>
            <person name="Mondo S.J."/>
            <person name="Dannebaum R.O."/>
            <person name="Kuo R.C."/>
            <person name="Labutti K."/>
            <person name="Haridas S."/>
            <person name="Kuo A."/>
            <person name="Salamov A."/>
            <person name="Ahrendt S.R."/>
            <person name="Lipzen A."/>
            <person name="Sullivan W."/>
            <person name="Andreopoulos W.B."/>
            <person name="Clum A."/>
            <person name="Lindquist E."/>
            <person name="Daum C."/>
            <person name="Ramamoorthy G.K."/>
            <person name="Gryganskyi A."/>
            <person name="Culley D."/>
            <person name="Magnuson J.K."/>
            <person name="James T.Y."/>
            <person name="O'Malley M.A."/>
            <person name="Stajich J.E."/>
            <person name="Spatafora J.W."/>
            <person name="Visel A."/>
            <person name="Grigoriev I.V."/>
        </authorList>
    </citation>
    <scope>NUCLEOTIDE SEQUENCE [LARGE SCALE GENOMIC DNA]</scope>
    <source>
        <strain evidence="1 2">NRRL 3116</strain>
    </source>
</reference>
<name>A0A1Y2H0L0_9FUNG</name>
<organism evidence="1 2">
    <name type="scientific">Lobosporangium transversale</name>
    <dbReference type="NCBI Taxonomy" id="64571"/>
    <lineage>
        <taxon>Eukaryota</taxon>
        <taxon>Fungi</taxon>
        <taxon>Fungi incertae sedis</taxon>
        <taxon>Mucoromycota</taxon>
        <taxon>Mortierellomycotina</taxon>
        <taxon>Mortierellomycetes</taxon>
        <taxon>Mortierellales</taxon>
        <taxon>Mortierellaceae</taxon>
        <taxon>Lobosporangium</taxon>
    </lineage>
</organism>
<accession>A0A1Y2H0L0</accession>
<comment type="caution">
    <text evidence="1">The sequence shown here is derived from an EMBL/GenBank/DDBJ whole genome shotgun (WGS) entry which is preliminary data.</text>
</comment>
<dbReference type="Proteomes" id="UP000193648">
    <property type="component" value="Unassembled WGS sequence"/>
</dbReference>
<dbReference type="InParanoid" id="A0A1Y2H0L0"/>
<keyword evidence="2" id="KW-1185">Reference proteome</keyword>
<dbReference type="GeneID" id="33570304"/>
<protein>
    <submittedName>
        <fullName evidence="1">Uncharacterized protein</fullName>
    </submittedName>
</protein>
<evidence type="ECO:0000313" key="1">
    <source>
        <dbReference type="EMBL" id="ORZ28055.1"/>
    </source>
</evidence>
<sequence>MLSLPIVSVHVNAPLTTILAMVLQVSEDAVAAKAWALGIGEVFMYVHEQTAQQFDMLVICPRELSLADSEDAMLFDLLGYTFYISSSSFSASSFLFGRWRAYRVSVLMRYDPPDGLSLPTVGCAIAGDLLDEDGFLEMIGYDWSGERNLDLETSYYVLGEGRLVSTKA</sequence>
<proteinExistence type="predicted"/>
<gene>
    <name evidence="1" type="ORF">BCR41DRAFT_392515</name>
</gene>